<dbReference type="Gene3D" id="3.40.30.10">
    <property type="entry name" value="Glutaredoxin"/>
    <property type="match status" value="1"/>
</dbReference>
<sequence>MQFVEFYRTSDSKCIDLRGFWGSFADKYTTQDFNFYCIEVDRNKKIVEQYNINIDVNSMDLPTVILFEDGAEFINEYVQKRMSYIINFLTCLL</sequence>
<gene>
    <name evidence="2" type="ORF">IMG5_145820</name>
</gene>
<dbReference type="EMBL" id="GL984091">
    <property type="protein sequence ID" value="EGR29927.1"/>
    <property type="molecule type" value="Genomic_DNA"/>
</dbReference>
<proteinExistence type="predicted"/>
<evidence type="ECO:0000313" key="2">
    <source>
        <dbReference type="EMBL" id="EGR29927.1"/>
    </source>
</evidence>
<organism evidence="2 3">
    <name type="scientific">Ichthyophthirius multifiliis</name>
    <name type="common">White spot disease agent</name>
    <name type="synonym">Ich</name>
    <dbReference type="NCBI Taxonomy" id="5932"/>
    <lineage>
        <taxon>Eukaryota</taxon>
        <taxon>Sar</taxon>
        <taxon>Alveolata</taxon>
        <taxon>Ciliophora</taxon>
        <taxon>Intramacronucleata</taxon>
        <taxon>Oligohymenophorea</taxon>
        <taxon>Hymenostomatida</taxon>
        <taxon>Ophryoglenina</taxon>
        <taxon>Ichthyophthirius</taxon>
    </lineage>
</organism>
<reference evidence="2 3" key="1">
    <citation type="submission" date="2011-07" db="EMBL/GenBank/DDBJ databases">
        <authorList>
            <person name="Coyne R."/>
            <person name="Brami D."/>
            <person name="Johnson J."/>
            <person name="Hostetler J."/>
            <person name="Hannick L."/>
            <person name="Clark T."/>
            <person name="Cassidy-Hanley D."/>
            <person name="Inman J."/>
        </authorList>
    </citation>
    <scope>NUCLEOTIDE SEQUENCE [LARGE SCALE GENOMIC DNA]</scope>
    <source>
        <strain evidence="2 3">G5</strain>
    </source>
</reference>
<dbReference type="AlphaFoldDB" id="G0QXX5"/>
<name>G0QXX5_ICHMU</name>
<protein>
    <recommendedName>
        <fullName evidence="1">Thioredoxin domain-containing protein</fullName>
    </recommendedName>
</protein>
<evidence type="ECO:0000313" key="3">
    <source>
        <dbReference type="Proteomes" id="UP000008983"/>
    </source>
</evidence>
<accession>G0QXX5</accession>
<dbReference type="GeneID" id="14906034"/>
<dbReference type="Pfam" id="PF00085">
    <property type="entry name" value="Thioredoxin"/>
    <property type="match status" value="1"/>
</dbReference>
<dbReference type="InterPro" id="IPR013766">
    <property type="entry name" value="Thioredoxin_domain"/>
</dbReference>
<dbReference type="RefSeq" id="XP_004031163.1">
    <property type="nucleotide sequence ID" value="XM_004031115.1"/>
</dbReference>
<keyword evidence="3" id="KW-1185">Reference proteome</keyword>
<feature type="domain" description="Thioredoxin" evidence="1">
    <location>
        <begin position="3"/>
        <end position="87"/>
    </location>
</feature>
<dbReference type="InParanoid" id="G0QXX5"/>
<dbReference type="OrthoDB" id="311767at2759"/>
<dbReference type="InterPro" id="IPR036249">
    <property type="entry name" value="Thioredoxin-like_sf"/>
</dbReference>
<evidence type="ECO:0000259" key="1">
    <source>
        <dbReference type="Pfam" id="PF00085"/>
    </source>
</evidence>
<dbReference type="SUPFAM" id="SSF52833">
    <property type="entry name" value="Thioredoxin-like"/>
    <property type="match status" value="1"/>
</dbReference>
<dbReference type="Proteomes" id="UP000008983">
    <property type="component" value="Unassembled WGS sequence"/>
</dbReference>